<keyword evidence="11 13" id="KW-0472">Membrane</keyword>
<accession>A0A1X7E9F4</accession>
<keyword evidence="12" id="KW-0739">Sodium transport</keyword>
<gene>
    <name evidence="14" type="ORF">SAMN06295933_2806</name>
</gene>
<evidence type="ECO:0000256" key="8">
    <source>
        <dbReference type="ARBA" id="ARBA00022989"/>
    </source>
</evidence>
<dbReference type="InterPro" id="IPR004671">
    <property type="entry name" value="Na+/H+_antiporter_NhaB"/>
</dbReference>
<dbReference type="Pfam" id="PF06450">
    <property type="entry name" value="NhaB"/>
    <property type="match status" value="2"/>
</dbReference>
<feature type="transmembrane region" description="Helical" evidence="13">
    <location>
        <begin position="90"/>
        <end position="110"/>
    </location>
</feature>
<evidence type="ECO:0000256" key="12">
    <source>
        <dbReference type="ARBA" id="ARBA00023201"/>
    </source>
</evidence>
<evidence type="ECO:0000256" key="4">
    <source>
        <dbReference type="ARBA" id="ARBA00022449"/>
    </source>
</evidence>
<feature type="transmembrane region" description="Helical" evidence="13">
    <location>
        <begin position="52"/>
        <end position="78"/>
    </location>
</feature>
<dbReference type="NCBIfam" id="NF007093">
    <property type="entry name" value="PRK09547.1"/>
    <property type="match status" value="1"/>
</dbReference>
<proteinExistence type="inferred from homology"/>
<dbReference type="OrthoDB" id="5410198at2"/>
<feature type="transmembrane region" description="Helical" evidence="13">
    <location>
        <begin position="520"/>
        <end position="539"/>
    </location>
</feature>
<evidence type="ECO:0000256" key="1">
    <source>
        <dbReference type="ARBA" id="ARBA00004651"/>
    </source>
</evidence>
<dbReference type="PANTHER" id="PTHR43302">
    <property type="entry name" value="TRANSPORTER ARSB-RELATED"/>
    <property type="match status" value="1"/>
</dbReference>
<reference evidence="15" key="1">
    <citation type="submission" date="2017-04" db="EMBL/GenBank/DDBJ databases">
        <authorList>
            <person name="Varghese N."/>
            <person name="Submissions S."/>
        </authorList>
    </citation>
    <scope>NUCLEOTIDE SEQUENCE [LARGE SCALE GENOMIC DNA]</scope>
    <source>
        <strain evidence="15">K3S</strain>
    </source>
</reference>
<name>A0A1X7E9F4_9BACT</name>
<evidence type="ECO:0000256" key="2">
    <source>
        <dbReference type="ARBA" id="ARBA00006036"/>
    </source>
</evidence>
<sequence>MQPTLLQSLGSNFLGAAPKWYKQSILFFLILNPCLMFTAGPFVAGWALIAEFIFTLAMALKCYPLPAGGLLAIEAAFLGMTSTETIYREALKNFEVILLLIFMVAGIYFMKEFLQFTFTRILVKVRSKIVISVLFCLAGAVLSAFLDALTVTAVIIAVAYGFYNVYHRFASGKTMQCEHDLCNDQAVVEKNREDLLEFRGFLRNLMMHGAVGTALGGVCTLVGEPQNLLIGGEMGWHFVDFFLEVMPVSLPVLATGLLTCVTVEYFHIFGYGAKLPGNIRSHLLETALKMEEEQGTKGKLRLIIQAITGIWLVTALAFHLAAVGIIGLSVIIILTSMNGVIEENRLGAAFEEALPFTALLVVFFSVVAVIHDQGLFHPIINFVLSMHGQSQLAAYYVANGLLSSISDNVFVATVYISETKMHFIHMLGAIPGIGMTGQALMDKLTDPHLVRADVVAGMPQAAATQALDLMKHLDKLAVAINTGTNIPSVATPNGQAAFLFLLTSALAPVIRLSYGRMVLLALPYTITMSIMGFLAVNYLL</sequence>
<evidence type="ECO:0000256" key="11">
    <source>
        <dbReference type="ARBA" id="ARBA00023136"/>
    </source>
</evidence>
<evidence type="ECO:0000256" key="6">
    <source>
        <dbReference type="ARBA" id="ARBA00022519"/>
    </source>
</evidence>
<feature type="transmembrane region" description="Helical" evidence="13">
    <location>
        <begin position="130"/>
        <end position="163"/>
    </location>
</feature>
<feature type="transmembrane region" description="Helical" evidence="13">
    <location>
        <begin position="25"/>
        <end position="46"/>
    </location>
</feature>
<dbReference type="HAMAP" id="MF_01599">
    <property type="entry name" value="NhaB"/>
    <property type="match status" value="1"/>
</dbReference>
<protein>
    <submittedName>
        <fullName evidence="14">Na+:H+ antiporter, NhaB family</fullName>
    </submittedName>
</protein>
<keyword evidence="10" id="KW-0406">Ion transport</keyword>
<feature type="transmembrane region" description="Helical" evidence="13">
    <location>
        <begin position="353"/>
        <end position="371"/>
    </location>
</feature>
<keyword evidence="9" id="KW-0915">Sodium</keyword>
<comment type="similarity">
    <text evidence="2">Belongs to the NhaB Na(+)/H(+) (TC 2.A.34) antiporter family.</text>
</comment>
<keyword evidence="4" id="KW-0050">Antiport</keyword>
<feature type="transmembrane region" description="Helical" evidence="13">
    <location>
        <begin position="309"/>
        <end position="333"/>
    </location>
</feature>
<evidence type="ECO:0000256" key="3">
    <source>
        <dbReference type="ARBA" id="ARBA00022448"/>
    </source>
</evidence>
<dbReference type="GO" id="GO:0015385">
    <property type="term" value="F:sodium:proton antiporter activity"/>
    <property type="evidence" value="ECO:0007669"/>
    <property type="project" value="InterPro"/>
</dbReference>
<dbReference type="RefSeq" id="WP_085103251.1">
    <property type="nucleotide sequence ID" value="NZ_FWZU01000004.1"/>
</dbReference>
<keyword evidence="6" id="KW-0997">Cell inner membrane</keyword>
<evidence type="ECO:0000313" key="14">
    <source>
        <dbReference type="EMBL" id="SMF30029.1"/>
    </source>
</evidence>
<evidence type="ECO:0000256" key="9">
    <source>
        <dbReference type="ARBA" id="ARBA00023053"/>
    </source>
</evidence>
<evidence type="ECO:0000313" key="15">
    <source>
        <dbReference type="Proteomes" id="UP000192906"/>
    </source>
</evidence>
<keyword evidence="3" id="KW-0813">Transport</keyword>
<evidence type="ECO:0000256" key="5">
    <source>
        <dbReference type="ARBA" id="ARBA00022475"/>
    </source>
</evidence>
<evidence type="ECO:0000256" key="13">
    <source>
        <dbReference type="SAM" id="Phobius"/>
    </source>
</evidence>
<evidence type="ECO:0000256" key="7">
    <source>
        <dbReference type="ARBA" id="ARBA00022692"/>
    </source>
</evidence>
<dbReference type="Proteomes" id="UP000192906">
    <property type="component" value="Unassembled WGS sequence"/>
</dbReference>
<keyword evidence="15" id="KW-1185">Reference proteome</keyword>
<keyword evidence="8 13" id="KW-1133">Transmembrane helix</keyword>
<comment type="subcellular location">
    <subcellularLocation>
        <location evidence="1">Cell membrane</location>
        <topology evidence="1">Multi-pass membrane protein</topology>
    </subcellularLocation>
</comment>
<dbReference type="EMBL" id="FWZU01000004">
    <property type="protein sequence ID" value="SMF30029.1"/>
    <property type="molecule type" value="Genomic_DNA"/>
</dbReference>
<keyword evidence="7 13" id="KW-0812">Transmembrane</keyword>
<dbReference type="PANTHER" id="PTHR43302:SF1">
    <property type="entry name" value="NA(+)_H(+) ANTIPORTER NHAB"/>
    <property type="match status" value="1"/>
</dbReference>
<evidence type="ECO:0000256" key="10">
    <source>
        <dbReference type="ARBA" id="ARBA00023065"/>
    </source>
</evidence>
<organism evidence="14 15">
    <name type="scientific">Desulfovibrio gilichinskyi</name>
    <dbReference type="NCBI Taxonomy" id="1519643"/>
    <lineage>
        <taxon>Bacteria</taxon>
        <taxon>Pseudomonadati</taxon>
        <taxon>Thermodesulfobacteriota</taxon>
        <taxon>Desulfovibrionia</taxon>
        <taxon>Desulfovibrionales</taxon>
        <taxon>Desulfovibrionaceae</taxon>
        <taxon>Desulfovibrio</taxon>
    </lineage>
</organism>
<dbReference type="GO" id="GO:0005886">
    <property type="term" value="C:plasma membrane"/>
    <property type="evidence" value="ECO:0007669"/>
    <property type="project" value="UniProtKB-SubCell"/>
</dbReference>
<dbReference type="AlphaFoldDB" id="A0A1X7E9F4"/>
<keyword evidence="5" id="KW-1003">Cell membrane</keyword>